<feature type="domain" description="Protein kinase" evidence="5">
    <location>
        <begin position="19"/>
        <end position="275"/>
    </location>
</feature>
<keyword evidence="7" id="KW-1185">Reference proteome</keyword>
<dbReference type="eggNOG" id="KOG0586">
    <property type="taxonomic scope" value="Eukaryota"/>
</dbReference>
<dbReference type="OrthoDB" id="193931at2759"/>
<keyword evidence="6" id="KW-0418">Kinase</keyword>
<evidence type="ECO:0000256" key="4">
    <source>
        <dbReference type="RuleBase" id="RU000304"/>
    </source>
</evidence>
<feature type="binding site" evidence="3">
    <location>
        <position position="58"/>
    </location>
    <ligand>
        <name>ATP</name>
        <dbReference type="ChEBI" id="CHEBI:30616"/>
    </ligand>
</feature>
<proteinExistence type="inferred from homology"/>
<dbReference type="GO" id="GO:0051726">
    <property type="term" value="P:regulation of cell cycle"/>
    <property type="evidence" value="ECO:0000318"/>
    <property type="project" value="GO_Central"/>
</dbReference>
<gene>
    <name evidence="6" type="ORF">TVAG_125390</name>
</gene>
<reference evidence="6" key="2">
    <citation type="journal article" date="2007" name="Science">
        <title>Draft genome sequence of the sexually transmitted pathogen Trichomonas vaginalis.</title>
        <authorList>
            <person name="Carlton J.M."/>
            <person name="Hirt R.P."/>
            <person name="Silva J.C."/>
            <person name="Delcher A.L."/>
            <person name="Schatz M."/>
            <person name="Zhao Q."/>
            <person name="Wortman J.R."/>
            <person name="Bidwell S.L."/>
            <person name="Alsmark U.C.M."/>
            <person name="Besteiro S."/>
            <person name="Sicheritz-Ponten T."/>
            <person name="Noel C.J."/>
            <person name="Dacks J.B."/>
            <person name="Foster P.G."/>
            <person name="Simillion C."/>
            <person name="Van de Peer Y."/>
            <person name="Miranda-Saavedra D."/>
            <person name="Barton G.J."/>
            <person name="Westrop G.D."/>
            <person name="Mueller S."/>
            <person name="Dessi D."/>
            <person name="Fiori P.L."/>
            <person name="Ren Q."/>
            <person name="Paulsen I."/>
            <person name="Zhang H."/>
            <person name="Bastida-Corcuera F.D."/>
            <person name="Simoes-Barbosa A."/>
            <person name="Brown M.T."/>
            <person name="Hayes R.D."/>
            <person name="Mukherjee M."/>
            <person name="Okumura C.Y."/>
            <person name="Schneider R."/>
            <person name="Smith A.J."/>
            <person name="Vanacova S."/>
            <person name="Villalvazo M."/>
            <person name="Haas B.J."/>
            <person name="Pertea M."/>
            <person name="Feldblyum T.V."/>
            <person name="Utterback T.R."/>
            <person name="Shu C.L."/>
            <person name="Osoegawa K."/>
            <person name="de Jong P.J."/>
            <person name="Hrdy I."/>
            <person name="Horvathova L."/>
            <person name="Zubacova Z."/>
            <person name="Dolezal P."/>
            <person name="Malik S.B."/>
            <person name="Logsdon J.M. Jr."/>
            <person name="Henze K."/>
            <person name="Gupta A."/>
            <person name="Wang C.C."/>
            <person name="Dunne R.L."/>
            <person name="Upcroft J.A."/>
            <person name="Upcroft P."/>
            <person name="White O."/>
            <person name="Salzberg S.L."/>
            <person name="Tang P."/>
            <person name="Chiu C.-H."/>
            <person name="Lee Y.-S."/>
            <person name="Embley T.M."/>
            <person name="Coombs G.H."/>
            <person name="Mottram J.C."/>
            <person name="Tachezy J."/>
            <person name="Fraser-Liggett C.M."/>
            <person name="Johnson P.J."/>
        </authorList>
    </citation>
    <scope>NUCLEOTIDE SEQUENCE [LARGE SCALE GENOMIC DNA]</scope>
    <source>
        <strain evidence="6">G3</strain>
    </source>
</reference>
<dbReference type="FunFam" id="1.10.510.10:FF:000578">
    <property type="entry name" value="CAMK family protein kinase"/>
    <property type="match status" value="1"/>
</dbReference>
<dbReference type="STRING" id="5722.A2F9L4"/>
<dbReference type="SMR" id="A2F9L4"/>
<reference evidence="6" key="1">
    <citation type="submission" date="2006-10" db="EMBL/GenBank/DDBJ databases">
        <authorList>
            <person name="Amadeo P."/>
            <person name="Zhao Q."/>
            <person name="Wortman J."/>
            <person name="Fraser-Liggett C."/>
            <person name="Carlton J."/>
        </authorList>
    </citation>
    <scope>NUCLEOTIDE SEQUENCE</scope>
    <source>
        <strain evidence="6">G3</strain>
    </source>
</reference>
<dbReference type="PROSITE" id="PS00107">
    <property type="entry name" value="PROTEIN_KINASE_ATP"/>
    <property type="match status" value="1"/>
</dbReference>
<evidence type="ECO:0000313" key="7">
    <source>
        <dbReference type="Proteomes" id="UP000001542"/>
    </source>
</evidence>
<dbReference type="FunFam" id="3.30.200.20:FF:000042">
    <property type="entry name" value="Aurora kinase A"/>
    <property type="match status" value="1"/>
</dbReference>
<dbReference type="VEuPathDB" id="TrichDB:TVAG_125390"/>
<keyword evidence="1 3" id="KW-0547">Nucleotide-binding</keyword>
<name>A2F9L4_TRIV3</name>
<evidence type="ECO:0000256" key="1">
    <source>
        <dbReference type="ARBA" id="ARBA00022741"/>
    </source>
</evidence>
<dbReference type="InterPro" id="IPR000719">
    <property type="entry name" value="Prot_kinase_dom"/>
</dbReference>
<keyword evidence="2 3" id="KW-0067">ATP-binding</keyword>
<dbReference type="Pfam" id="PF00069">
    <property type="entry name" value="Pkinase"/>
    <property type="match status" value="1"/>
</dbReference>
<dbReference type="Proteomes" id="UP000001542">
    <property type="component" value="Unassembled WGS sequence"/>
</dbReference>
<evidence type="ECO:0000259" key="5">
    <source>
        <dbReference type="PROSITE" id="PS50011"/>
    </source>
</evidence>
<organism evidence="6 7">
    <name type="scientific">Trichomonas vaginalis (strain ATCC PRA-98 / G3)</name>
    <dbReference type="NCBI Taxonomy" id="412133"/>
    <lineage>
        <taxon>Eukaryota</taxon>
        <taxon>Metamonada</taxon>
        <taxon>Parabasalia</taxon>
        <taxon>Trichomonadida</taxon>
        <taxon>Trichomonadidae</taxon>
        <taxon>Trichomonas</taxon>
    </lineage>
</organism>
<dbReference type="EMBL" id="DS113677">
    <property type="protein sequence ID" value="EAX98395.1"/>
    <property type="molecule type" value="Genomic_DNA"/>
</dbReference>
<evidence type="ECO:0000256" key="2">
    <source>
        <dbReference type="ARBA" id="ARBA00022840"/>
    </source>
</evidence>
<keyword evidence="6" id="KW-0808">Transferase</keyword>
<dbReference type="Gene3D" id="1.10.510.10">
    <property type="entry name" value="Transferase(Phosphotransferase) domain 1"/>
    <property type="match status" value="1"/>
</dbReference>
<dbReference type="InterPro" id="IPR011009">
    <property type="entry name" value="Kinase-like_dom_sf"/>
</dbReference>
<dbReference type="GO" id="GO:0004674">
    <property type="term" value="F:protein serine/threonine kinase activity"/>
    <property type="evidence" value="ECO:0000318"/>
    <property type="project" value="GO_Central"/>
</dbReference>
<accession>A2F9L4</accession>
<dbReference type="PROSITE" id="PS50011">
    <property type="entry name" value="PROTEIN_KINASE_DOM"/>
    <property type="match status" value="1"/>
</dbReference>
<protein>
    <submittedName>
        <fullName evidence="6">CAMK family protein kinase</fullName>
    </submittedName>
</protein>
<dbReference type="GO" id="GO:0005524">
    <property type="term" value="F:ATP binding"/>
    <property type="evidence" value="ECO:0007669"/>
    <property type="project" value="UniProtKB-UniRule"/>
</dbReference>
<dbReference type="SUPFAM" id="SSF56112">
    <property type="entry name" value="Protein kinase-like (PK-like)"/>
    <property type="match status" value="1"/>
</dbReference>
<dbReference type="InterPro" id="IPR017441">
    <property type="entry name" value="Protein_kinase_ATP_BS"/>
</dbReference>
<evidence type="ECO:0000256" key="3">
    <source>
        <dbReference type="PROSITE-ProRule" id="PRU10141"/>
    </source>
</evidence>
<keyword evidence="4" id="KW-0723">Serine/threonine-protein kinase</keyword>
<dbReference type="PROSITE" id="PS00108">
    <property type="entry name" value="PROTEIN_KINASE_ST"/>
    <property type="match status" value="1"/>
</dbReference>
<dbReference type="RefSeq" id="XP_001311325.1">
    <property type="nucleotide sequence ID" value="XM_001311324.1"/>
</dbReference>
<dbReference type="AlphaFoldDB" id="A2F9L4"/>
<comment type="similarity">
    <text evidence="4">Belongs to the protein kinase superfamily.</text>
</comment>
<dbReference type="InParanoid" id="A2F9L4"/>
<dbReference type="PANTHER" id="PTHR24346:SF30">
    <property type="entry name" value="MATERNAL EMBRYONIC LEUCINE ZIPPER KINASE"/>
    <property type="match status" value="1"/>
</dbReference>
<dbReference type="KEGG" id="tva:4756190"/>
<sequence length="340" mass="38168">MSTQAVASSIRVPSQIGKYHVLRTLGRGGFAVVVLAVDTKTKKQYAIKIVDRQCMVKKNRLQYLENELRLSARLDHPNVIKVHEVIYEEDIILIVMDYVDGGDLQSLISQGIRFSVEEQVRISLQILSALEYLHKRGIAHRDIKPSNILFDRDMNPVLIDFGLAKENASSLSTVCGTSFFMPPEVICGTDYDGTKGDIWSFGITLHVLCSLELPFQFNGDFNFIKSIYNNSLILEIKPQGLMGLVIKNCLTVDPQERPTSSQIMKFIEDRQGTFLGIRKTKIEKQNISGCSLPRLIFSVNKNISNNSNGKLLVRSRERIVGLAHRARPLSCNNLVSQCAL</sequence>
<dbReference type="InterPro" id="IPR008271">
    <property type="entry name" value="Ser/Thr_kinase_AS"/>
</dbReference>
<dbReference type="VEuPathDB" id="TrichDB:TVAGG3_0941580"/>
<dbReference type="PANTHER" id="PTHR24346">
    <property type="entry name" value="MAP/MICROTUBULE AFFINITY-REGULATING KINASE"/>
    <property type="match status" value="1"/>
</dbReference>
<dbReference type="SMART" id="SM00220">
    <property type="entry name" value="S_TKc"/>
    <property type="match status" value="1"/>
</dbReference>
<evidence type="ECO:0000313" key="6">
    <source>
        <dbReference type="EMBL" id="EAX98395.1"/>
    </source>
</evidence>